<keyword evidence="2" id="KW-1003">Cell membrane</keyword>
<proteinExistence type="predicted"/>
<protein>
    <submittedName>
        <fullName evidence="9">Exporter of the RND superfamily protein-like protein</fullName>
    </submittedName>
</protein>
<name>D2R0J1_PIRSD</name>
<evidence type="ECO:0000256" key="6">
    <source>
        <dbReference type="SAM" id="MobiDB-lite"/>
    </source>
</evidence>
<keyword evidence="5 7" id="KW-0472">Membrane</keyword>
<dbReference type="GO" id="GO:0005886">
    <property type="term" value="C:plasma membrane"/>
    <property type="evidence" value="ECO:0007669"/>
    <property type="project" value="UniProtKB-SubCell"/>
</dbReference>
<feature type="transmembrane region" description="Helical" evidence="7">
    <location>
        <begin position="422"/>
        <end position="443"/>
    </location>
</feature>
<feature type="transmembrane region" description="Helical" evidence="7">
    <location>
        <begin position="759"/>
        <end position="784"/>
    </location>
</feature>
<evidence type="ECO:0000256" key="7">
    <source>
        <dbReference type="SAM" id="Phobius"/>
    </source>
</evidence>
<keyword evidence="4 7" id="KW-1133">Transmembrane helix</keyword>
<feature type="domain" description="Membrane transport protein MMPL" evidence="8">
    <location>
        <begin position="174"/>
        <end position="391"/>
    </location>
</feature>
<feature type="region of interest" description="Disordered" evidence="6">
    <location>
        <begin position="133"/>
        <end position="152"/>
    </location>
</feature>
<feature type="transmembrane region" description="Helical" evidence="7">
    <location>
        <begin position="368"/>
        <end position="392"/>
    </location>
</feature>
<reference evidence="9 10" key="1">
    <citation type="journal article" date="2009" name="Stand. Genomic Sci.">
        <title>Complete genome sequence of Pirellula staleyi type strain (ATCC 27377).</title>
        <authorList>
            <person name="Clum A."/>
            <person name="Tindall B.J."/>
            <person name="Sikorski J."/>
            <person name="Ivanova N."/>
            <person name="Mavrommatis K."/>
            <person name="Lucas S."/>
            <person name="Glavina del Rio T."/>
            <person name="Nolan M."/>
            <person name="Chen F."/>
            <person name="Tice H."/>
            <person name="Pitluck S."/>
            <person name="Cheng J.F."/>
            <person name="Chertkov O."/>
            <person name="Brettin T."/>
            <person name="Han C."/>
            <person name="Detter J.C."/>
            <person name="Kuske C."/>
            <person name="Bruce D."/>
            <person name="Goodwin L."/>
            <person name="Ovchinikova G."/>
            <person name="Pati A."/>
            <person name="Mikhailova N."/>
            <person name="Chen A."/>
            <person name="Palaniappan K."/>
            <person name="Land M."/>
            <person name="Hauser L."/>
            <person name="Chang Y.J."/>
            <person name="Jeffries C.D."/>
            <person name="Chain P."/>
            <person name="Rohde M."/>
            <person name="Goker M."/>
            <person name="Bristow J."/>
            <person name="Eisen J.A."/>
            <person name="Markowitz V."/>
            <person name="Hugenholtz P."/>
            <person name="Kyrpides N.C."/>
            <person name="Klenk H.P."/>
            <person name="Lapidus A."/>
        </authorList>
    </citation>
    <scope>NUCLEOTIDE SEQUENCE [LARGE SCALE GENOMIC DNA]</scope>
    <source>
        <strain evidence="10">ATCC 27377 / DSM 6068 / ICPB 4128</strain>
    </source>
</reference>
<dbReference type="eggNOG" id="COG1033">
    <property type="taxonomic scope" value="Bacteria"/>
</dbReference>
<dbReference type="InterPro" id="IPR004869">
    <property type="entry name" value="MMPL_dom"/>
</dbReference>
<dbReference type="STRING" id="530564.Psta_0163"/>
<organism evidence="9 10">
    <name type="scientific">Pirellula staleyi (strain ATCC 27377 / DSM 6068 / ICPB 4128)</name>
    <name type="common">Pirella staleyi</name>
    <dbReference type="NCBI Taxonomy" id="530564"/>
    <lineage>
        <taxon>Bacteria</taxon>
        <taxon>Pseudomonadati</taxon>
        <taxon>Planctomycetota</taxon>
        <taxon>Planctomycetia</taxon>
        <taxon>Pirellulales</taxon>
        <taxon>Pirellulaceae</taxon>
        <taxon>Pirellula</taxon>
    </lineage>
</organism>
<evidence type="ECO:0000256" key="5">
    <source>
        <dbReference type="ARBA" id="ARBA00023136"/>
    </source>
</evidence>
<keyword evidence="3 7" id="KW-0812">Transmembrane</keyword>
<accession>D2R0J1</accession>
<dbReference type="KEGG" id="psl:Psta_0163"/>
<feature type="transmembrane region" description="Helical" evidence="7">
    <location>
        <begin position="689"/>
        <end position="712"/>
    </location>
</feature>
<dbReference type="AlphaFoldDB" id="D2R0J1"/>
<evidence type="ECO:0000256" key="4">
    <source>
        <dbReference type="ARBA" id="ARBA00022989"/>
    </source>
</evidence>
<keyword evidence="10" id="KW-1185">Reference proteome</keyword>
<dbReference type="Gene3D" id="1.20.1640.10">
    <property type="entry name" value="Multidrug efflux transporter AcrB transmembrane domain"/>
    <property type="match status" value="2"/>
</dbReference>
<gene>
    <name evidence="9" type="ordered locus">Psta_0163</name>
</gene>
<evidence type="ECO:0000256" key="2">
    <source>
        <dbReference type="ARBA" id="ARBA00022475"/>
    </source>
</evidence>
<evidence type="ECO:0000256" key="1">
    <source>
        <dbReference type="ARBA" id="ARBA00004651"/>
    </source>
</evidence>
<feature type="transmembrane region" description="Helical" evidence="7">
    <location>
        <begin position="267"/>
        <end position="286"/>
    </location>
</feature>
<feature type="transmembrane region" description="Helical" evidence="7">
    <location>
        <begin position="241"/>
        <end position="260"/>
    </location>
</feature>
<feature type="transmembrane region" description="Helical" evidence="7">
    <location>
        <begin position="661"/>
        <end position="683"/>
    </location>
</feature>
<dbReference type="Pfam" id="PF03176">
    <property type="entry name" value="MMPL"/>
    <property type="match status" value="1"/>
</dbReference>
<evidence type="ECO:0000313" key="10">
    <source>
        <dbReference type="Proteomes" id="UP000001887"/>
    </source>
</evidence>
<dbReference type="OrthoDB" id="5429313at2"/>
<dbReference type="PANTHER" id="PTHR33406:SF12">
    <property type="entry name" value="BLR2997 PROTEIN"/>
    <property type="match status" value="1"/>
</dbReference>
<evidence type="ECO:0000313" key="9">
    <source>
        <dbReference type="EMBL" id="ADB14859.1"/>
    </source>
</evidence>
<evidence type="ECO:0000259" key="8">
    <source>
        <dbReference type="Pfam" id="PF03176"/>
    </source>
</evidence>
<comment type="subcellular location">
    <subcellularLocation>
        <location evidence="1">Cell membrane</location>
        <topology evidence="1">Multi-pass membrane protein</topology>
    </subcellularLocation>
</comment>
<dbReference type="InterPro" id="IPR050545">
    <property type="entry name" value="Mycobact_MmpL"/>
</dbReference>
<dbReference type="EMBL" id="CP001848">
    <property type="protein sequence ID" value="ADB14859.1"/>
    <property type="molecule type" value="Genomic_DNA"/>
</dbReference>
<sequence length="826" mass="89882">MSTLSEWIGKFAANYRWGLFGLALLALLFTYGPSQQLSFDRSLEQMFSPDDPDRLAYERLKADFGSSDVVLLVYSDEDLFDEDGEGIKRLAEISGRAARIEGVREVLSLAEISRLIKSLQNTGSLFDSFQRFSSGRNQDKDQDDDTDFDGPAILNPKSALAKEYLKLFEGYTHGSDRKTAAVACMLRPESDGGSDLRAQAISDLTELVQSLPDDLEPGVLAGEPVMVVEGFSLLEQDGRRLGFWSTVLLGIVILICFRSLRWLVTPIAVVQWALLSTQAVLVYSGLQLTMVSSMLAAIITVVGVATVVHLVVRYRELDSQGLSPKATLAATLSALWLPILGACATDAVGFGSLWLAEVGPVQDFGTMMVIGSLLVIPAVYLLAPLMATFAAVPREHRPGPSELAVRNFLRDSATWAVDRSRWFGPVLLVLTVILSIGSSRLSVETDFTRNFRSGSRLVQWYAFVETRLGGAGVWDLVLGAPPRLTKDYLDRVRTLEDRLRALRYPDSTPDEPAALTKVISLVDALDAADADQNLASLPRDPELRLQGMTAAMPSFMQSLRHQHTDEDGSPIGRGSLRIMLRSLERQPANRKAWLIGEVQRLALEAFPQTKEDPAAAAAGSYVLLTRLIESMLRDQWVTFGAASIGIAVMLLVTVRSLSLTLVALVPNAFPIFVLMGMLGWFGLKLNMGAAMIAAVSMGLSVDSSIHYLLLYLEARGRGKHPDACRDEVQESVGLAALFSTIALIAGFGVLLFSEFVPTIYFGALVSLAMIGGLVGNLIVLPLLLNWLEIILPNATTNAARRMGYKIQQDEESASPAMPAAGAAPRL</sequence>
<dbReference type="SUPFAM" id="SSF82866">
    <property type="entry name" value="Multidrug efflux transporter AcrB transmembrane domain"/>
    <property type="match status" value="2"/>
</dbReference>
<feature type="transmembrane region" description="Helical" evidence="7">
    <location>
        <begin position="333"/>
        <end position="356"/>
    </location>
</feature>
<dbReference type="HOGENOM" id="CLU_008861_3_0_0"/>
<feature type="transmembrane region" description="Helical" evidence="7">
    <location>
        <begin position="636"/>
        <end position="654"/>
    </location>
</feature>
<dbReference type="Proteomes" id="UP000001887">
    <property type="component" value="Chromosome"/>
</dbReference>
<feature type="transmembrane region" description="Helical" evidence="7">
    <location>
        <begin position="292"/>
        <end position="312"/>
    </location>
</feature>
<evidence type="ECO:0000256" key="3">
    <source>
        <dbReference type="ARBA" id="ARBA00022692"/>
    </source>
</evidence>
<feature type="transmembrane region" description="Helical" evidence="7">
    <location>
        <begin position="732"/>
        <end position="753"/>
    </location>
</feature>
<dbReference type="PANTHER" id="PTHR33406">
    <property type="entry name" value="MEMBRANE PROTEIN MJ1562-RELATED"/>
    <property type="match status" value="1"/>
</dbReference>